<dbReference type="GO" id="GO:0022857">
    <property type="term" value="F:transmembrane transporter activity"/>
    <property type="evidence" value="ECO:0007669"/>
    <property type="project" value="InterPro"/>
</dbReference>
<comment type="caution">
    <text evidence="14">The sequence shown here is derived from an EMBL/GenBank/DDBJ whole genome shotgun (WGS) entry which is preliminary data.</text>
</comment>
<name>A0A2V1HQA7_9MICO</name>
<keyword evidence="15" id="KW-1185">Reference proteome</keyword>
<evidence type="ECO:0000256" key="3">
    <source>
        <dbReference type="ARBA" id="ARBA00022475"/>
    </source>
</evidence>
<dbReference type="SUPFAM" id="SSF52540">
    <property type="entry name" value="P-loop containing nucleoside triphosphate hydrolases"/>
    <property type="match status" value="2"/>
</dbReference>
<comment type="subcellular location">
    <subcellularLocation>
        <location evidence="1">Cell membrane</location>
        <topology evidence="1">Multi-pass membrane protein</topology>
    </subcellularLocation>
</comment>
<feature type="transmembrane region" description="Helical" evidence="12">
    <location>
        <begin position="648"/>
        <end position="667"/>
    </location>
</feature>
<feature type="transmembrane region" description="Helical" evidence="12">
    <location>
        <begin position="542"/>
        <end position="568"/>
    </location>
</feature>
<dbReference type="CDD" id="cd03215">
    <property type="entry name" value="ABC_Carb_Monos_II"/>
    <property type="match status" value="1"/>
</dbReference>
<evidence type="ECO:0000256" key="5">
    <source>
        <dbReference type="ARBA" id="ARBA00022692"/>
    </source>
</evidence>
<dbReference type="InterPro" id="IPR027417">
    <property type="entry name" value="P-loop_NTPase"/>
</dbReference>
<feature type="domain" description="ABC transporter" evidence="13">
    <location>
        <begin position="266"/>
        <end position="509"/>
    </location>
</feature>
<feature type="transmembrane region" description="Helical" evidence="12">
    <location>
        <begin position="610"/>
        <end position="636"/>
    </location>
</feature>
<dbReference type="PANTHER" id="PTHR43790">
    <property type="entry name" value="CARBOHYDRATE TRANSPORT ATP-BINDING PROTEIN MG119-RELATED"/>
    <property type="match status" value="1"/>
</dbReference>
<evidence type="ECO:0000259" key="13">
    <source>
        <dbReference type="PROSITE" id="PS50893"/>
    </source>
</evidence>
<dbReference type="InterPro" id="IPR050107">
    <property type="entry name" value="ABC_carbohydrate_import_ATPase"/>
</dbReference>
<dbReference type="AlphaFoldDB" id="A0A2V1HQA7"/>
<dbReference type="CDD" id="cd03216">
    <property type="entry name" value="ABC_Carb_Monos_I"/>
    <property type="match status" value="1"/>
</dbReference>
<keyword evidence="4" id="KW-0762">Sugar transport</keyword>
<accession>A0A2V1HQA7</accession>
<feature type="transmembrane region" description="Helical" evidence="12">
    <location>
        <begin position="580"/>
        <end position="604"/>
    </location>
</feature>
<feature type="domain" description="ABC transporter" evidence="13">
    <location>
        <begin position="20"/>
        <end position="256"/>
    </location>
</feature>
<dbReference type="Proteomes" id="UP000244893">
    <property type="component" value="Unassembled WGS sequence"/>
</dbReference>
<evidence type="ECO:0000256" key="7">
    <source>
        <dbReference type="ARBA" id="ARBA00022741"/>
    </source>
</evidence>
<dbReference type="RefSeq" id="WP_116757304.1">
    <property type="nucleotide sequence ID" value="NZ_JBHUEX010000001.1"/>
</dbReference>
<dbReference type="InterPro" id="IPR017871">
    <property type="entry name" value="ABC_transporter-like_CS"/>
</dbReference>
<feature type="transmembrane region" description="Helical" evidence="12">
    <location>
        <begin position="740"/>
        <end position="763"/>
    </location>
</feature>
<evidence type="ECO:0000256" key="12">
    <source>
        <dbReference type="SAM" id="Phobius"/>
    </source>
</evidence>
<dbReference type="Gene3D" id="3.40.50.300">
    <property type="entry name" value="P-loop containing nucleotide triphosphate hydrolases"/>
    <property type="match status" value="2"/>
</dbReference>
<dbReference type="SMART" id="SM00382">
    <property type="entry name" value="AAA"/>
    <property type="match status" value="2"/>
</dbReference>
<keyword evidence="3" id="KW-1003">Cell membrane</keyword>
<keyword evidence="5 12" id="KW-0812">Transmembrane</keyword>
<dbReference type="GO" id="GO:0005524">
    <property type="term" value="F:ATP binding"/>
    <property type="evidence" value="ECO:0007669"/>
    <property type="project" value="UniProtKB-KW"/>
</dbReference>
<evidence type="ECO:0000256" key="2">
    <source>
        <dbReference type="ARBA" id="ARBA00022448"/>
    </source>
</evidence>
<keyword evidence="6" id="KW-0677">Repeat</keyword>
<feature type="transmembrane region" description="Helical" evidence="12">
    <location>
        <begin position="795"/>
        <end position="814"/>
    </location>
</feature>
<dbReference type="PROSITE" id="PS50893">
    <property type="entry name" value="ABC_TRANSPORTER_2"/>
    <property type="match status" value="2"/>
</dbReference>
<feature type="transmembrane region" description="Helical" evidence="12">
    <location>
        <begin position="687"/>
        <end position="709"/>
    </location>
</feature>
<feature type="transmembrane region" description="Helical" evidence="12">
    <location>
        <begin position="820"/>
        <end position="839"/>
    </location>
</feature>
<dbReference type="Pfam" id="PF02653">
    <property type="entry name" value="BPD_transp_2"/>
    <property type="match status" value="1"/>
</dbReference>
<evidence type="ECO:0000256" key="11">
    <source>
        <dbReference type="ARBA" id="ARBA00023136"/>
    </source>
</evidence>
<dbReference type="PROSITE" id="PS00211">
    <property type="entry name" value="ABC_TRANSPORTER_1"/>
    <property type="match status" value="1"/>
</dbReference>
<evidence type="ECO:0000256" key="10">
    <source>
        <dbReference type="ARBA" id="ARBA00022989"/>
    </source>
</evidence>
<dbReference type="InterPro" id="IPR001851">
    <property type="entry name" value="ABC_transp_permease"/>
</dbReference>
<organism evidence="14 15">
    <name type="scientific">Amnibacterium flavum</name>
    <dbReference type="NCBI Taxonomy" id="2173173"/>
    <lineage>
        <taxon>Bacteria</taxon>
        <taxon>Bacillati</taxon>
        <taxon>Actinomycetota</taxon>
        <taxon>Actinomycetes</taxon>
        <taxon>Micrococcales</taxon>
        <taxon>Microbacteriaceae</taxon>
        <taxon>Amnibacterium</taxon>
    </lineage>
</organism>
<sequence>MAKPSSVTHTPSPATGTVVAAVREAVVTFGETTVLHGVDLELVAGTVHALVGQNGAGKSTLVKALMGVNPLAGGHIEIDGERVSISGASDARRQGLEIVYQDQPLAAHLTVAENMFLGREPRAGGVFLDSGQMNRTALEVLSRVGAVCSPTDLVGDLTPSQRVQVSIAGALAANPRVLVLDEPTAALGAAEAAPVFDIVRTATSQGVAVLYISHRLREITSLATTVTILRDGRLVRSSPAAELSTDDMISAMVGRDLDALYPVVPHTAGEVVLTATGLKSGELLTGMDLEIRAGEIVGLAGLVGSGASEALLALFGAEKSTGQVSVDGKPVSVGNPRSAIASGMALVPEERRTEGIFPGLSLLSNITAASLRRHSRFSVLNSKEEKRTADGLIDKLHIVASSSEQDIATLSGGNQQKAIVGRWLARGGRVYLVDEPTAGVDVGAKIEIYRQLGELAAGGAAVLVVSSDFEELIGISDRLLVVRDGAVTGQYLRGEVDVEQLTSDAAAVGATENEVRLATEAPVAESAKPRAVLSSRPWVRQIGLPLAMVLVIVILALGSPGFAAPLSLLDVVRQASTPALLAAALAIALGAGAFDLSVGGVALLTSTVSAALIAAGVPTPGAVVAGIAIGAGVGAVNGLITVAFRVPSFVATLGMLFLLVGATLQINGGLPIAVAQGSDFLMLGQGYAGYLPIVAIVAILVIAVATVVWRRTATGLRLRAVGDDAKTSELRGVKPGINRLLALILSASISGLAGVLLTSYGSGATARDASLDLLTTALAAAFLGSAMTRSFLFDPATAAIGALFVTAVGAGLISNGLSDQWLPGVQGIVLLLAVLLAVVRRRALGQVAIF</sequence>
<evidence type="ECO:0000256" key="1">
    <source>
        <dbReference type="ARBA" id="ARBA00004651"/>
    </source>
</evidence>
<keyword evidence="9" id="KW-1278">Translocase</keyword>
<dbReference type="GO" id="GO:0005886">
    <property type="term" value="C:plasma membrane"/>
    <property type="evidence" value="ECO:0007669"/>
    <property type="project" value="UniProtKB-SubCell"/>
</dbReference>
<keyword evidence="11 12" id="KW-0472">Membrane</keyword>
<protein>
    <recommendedName>
        <fullName evidence="13">ABC transporter domain-containing protein</fullName>
    </recommendedName>
</protein>
<evidence type="ECO:0000256" key="6">
    <source>
        <dbReference type="ARBA" id="ARBA00022737"/>
    </source>
</evidence>
<reference evidence="14 15" key="1">
    <citation type="submission" date="2018-05" db="EMBL/GenBank/DDBJ databases">
        <title>Amnibacterium sp. M8JJ-5, whole genome shotgun sequence.</title>
        <authorList>
            <person name="Tuo L."/>
        </authorList>
    </citation>
    <scope>NUCLEOTIDE SEQUENCE [LARGE SCALE GENOMIC DNA]</scope>
    <source>
        <strain evidence="14 15">M8JJ-5</strain>
    </source>
</reference>
<feature type="transmembrane region" description="Helical" evidence="12">
    <location>
        <begin position="769"/>
        <end position="788"/>
    </location>
</feature>
<keyword evidence="8" id="KW-0067">ATP-binding</keyword>
<keyword evidence="7" id="KW-0547">Nucleotide-binding</keyword>
<proteinExistence type="predicted"/>
<dbReference type="Pfam" id="PF00005">
    <property type="entry name" value="ABC_tran"/>
    <property type="match status" value="2"/>
</dbReference>
<keyword evidence="2" id="KW-0813">Transport</keyword>
<keyword evidence="10 12" id="KW-1133">Transmembrane helix</keyword>
<evidence type="ECO:0000256" key="9">
    <source>
        <dbReference type="ARBA" id="ARBA00022967"/>
    </source>
</evidence>
<evidence type="ECO:0000313" key="14">
    <source>
        <dbReference type="EMBL" id="PVZ94793.1"/>
    </source>
</evidence>
<dbReference type="OrthoDB" id="3651648at2"/>
<dbReference type="CDD" id="cd06579">
    <property type="entry name" value="TM_PBP1_transp_AraH_like"/>
    <property type="match status" value="1"/>
</dbReference>
<evidence type="ECO:0000313" key="15">
    <source>
        <dbReference type="Proteomes" id="UP000244893"/>
    </source>
</evidence>
<dbReference type="EMBL" id="QEOP01000002">
    <property type="protein sequence ID" value="PVZ94793.1"/>
    <property type="molecule type" value="Genomic_DNA"/>
</dbReference>
<dbReference type="InterPro" id="IPR003593">
    <property type="entry name" value="AAA+_ATPase"/>
</dbReference>
<gene>
    <name evidence="14" type="ORF">DDQ50_14055</name>
</gene>
<dbReference type="GO" id="GO:0016887">
    <property type="term" value="F:ATP hydrolysis activity"/>
    <property type="evidence" value="ECO:0007669"/>
    <property type="project" value="InterPro"/>
</dbReference>
<dbReference type="InterPro" id="IPR003439">
    <property type="entry name" value="ABC_transporter-like_ATP-bd"/>
</dbReference>
<evidence type="ECO:0000256" key="8">
    <source>
        <dbReference type="ARBA" id="ARBA00022840"/>
    </source>
</evidence>
<dbReference type="PANTHER" id="PTHR43790:SF3">
    <property type="entry name" value="D-ALLOSE IMPORT ATP-BINDING PROTEIN ALSA-RELATED"/>
    <property type="match status" value="1"/>
</dbReference>
<evidence type="ECO:0000256" key="4">
    <source>
        <dbReference type="ARBA" id="ARBA00022597"/>
    </source>
</evidence>